<dbReference type="InterPro" id="IPR045800">
    <property type="entry name" value="HMBD"/>
</dbReference>
<dbReference type="EMBL" id="DMUP01000122">
    <property type="protein sequence ID" value="HAR56204.1"/>
    <property type="molecule type" value="Genomic_DNA"/>
</dbReference>
<feature type="non-terminal residue" evidence="2">
    <location>
        <position position="60"/>
    </location>
</feature>
<proteinExistence type="predicted"/>
<dbReference type="Proteomes" id="UP000262878">
    <property type="component" value="Unassembled WGS sequence"/>
</dbReference>
<comment type="caution">
    <text evidence="2">The sequence shown here is derived from an EMBL/GenBank/DDBJ whole genome shotgun (WGS) entry which is preliminary data.</text>
</comment>
<evidence type="ECO:0000313" key="3">
    <source>
        <dbReference type="Proteomes" id="UP000262878"/>
    </source>
</evidence>
<evidence type="ECO:0000259" key="1">
    <source>
        <dbReference type="Pfam" id="PF19335"/>
    </source>
</evidence>
<name>A0A348WNU2_9GAMM</name>
<gene>
    <name evidence="2" type="ORF">DCR58_05380</name>
</gene>
<protein>
    <submittedName>
        <fullName evidence="2">Efflux RND transporter periplasmic adaptor subunit</fullName>
    </submittedName>
</protein>
<organism evidence="2 3">
    <name type="scientific">Idiomarina baltica</name>
    <dbReference type="NCBI Taxonomy" id="190892"/>
    <lineage>
        <taxon>Bacteria</taxon>
        <taxon>Pseudomonadati</taxon>
        <taxon>Pseudomonadota</taxon>
        <taxon>Gammaproteobacteria</taxon>
        <taxon>Alteromonadales</taxon>
        <taxon>Idiomarinaceae</taxon>
        <taxon>Idiomarina</taxon>
    </lineage>
</organism>
<dbReference type="GO" id="GO:0046872">
    <property type="term" value="F:metal ion binding"/>
    <property type="evidence" value="ECO:0007669"/>
    <property type="project" value="InterPro"/>
</dbReference>
<sequence length="60" mass="6820">MNTRILWIVLILLTPFVSAQEPVYVCPMHSEVTQHEPGKCPICGMDLVLKESQSMDMNMN</sequence>
<dbReference type="AlphaFoldDB" id="A0A348WNU2"/>
<evidence type="ECO:0000313" key="2">
    <source>
        <dbReference type="EMBL" id="HAR56204.1"/>
    </source>
</evidence>
<accession>A0A348WNU2</accession>
<feature type="domain" description="Heavy metal binding" evidence="1">
    <location>
        <begin position="23"/>
        <end position="48"/>
    </location>
</feature>
<reference evidence="2 3" key="1">
    <citation type="journal article" date="2018" name="Nat. Biotechnol.">
        <title>A standardized bacterial taxonomy based on genome phylogeny substantially revises the tree of life.</title>
        <authorList>
            <person name="Parks D.H."/>
            <person name="Chuvochina M."/>
            <person name="Waite D.W."/>
            <person name="Rinke C."/>
            <person name="Skarshewski A."/>
            <person name="Chaumeil P.A."/>
            <person name="Hugenholtz P."/>
        </authorList>
    </citation>
    <scope>NUCLEOTIDE SEQUENCE [LARGE SCALE GENOMIC DNA]</scope>
    <source>
        <strain evidence="2">UBA9360</strain>
    </source>
</reference>
<dbReference type="Pfam" id="PF19335">
    <property type="entry name" value="HMBD"/>
    <property type="match status" value="1"/>
</dbReference>